<keyword evidence="1" id="KW-0472">Membrane</keyword>
<dbReference type="EMBL" id="SDMP01000013">
    <property type="protein sequence ID" value="RYR19034.1"/>
    <property type="molecule type" value="Genomic_DNA"/>
</dbReference>
<proteinExistence type="predicted"/>
<gene>
    <name evidence="2" type="ORF">Ahy_B03g063704</name>
</gene>
<dbReference type="STRING" id="3818.A0A444ZY98"/>
<evidence type="ECO:0008006" key="4">
    <source>
        <dbReference type="Google" id="ProtNLM"/>
    </source>
</evidence>
<evidence type="ECO:0000256" key="1">
    <source>
        <dbReference type="SAM" id="Phobius"/>
    </source>
</evidence>
<reference evidence="2 3" key="1">
    <citation type="submission" date="2019-01" db="EMBL/GenBank/DDBJ databases">
        <title>Sequencing of cultivated peanut Arachis hypogaea provides insights into genome evolution and oil improvement.</title>
        <authorList>
            <person name="Chen X."/>
        </authorList>
    </citation>
    <scope>NUCLEOTIDE SEQUENCE [LARGE SCALE GENOMIC DNA]</scope>
    <source>
        <strain evidence="3">cv. Fuhuasheng</strain>
        <tissue evidence="2">Leaves</tissue>
    </source>
</reference>
<name>A0A444ZY98_ARAHY</name>
<evidence type="ECO:0000313" key="2">
    <source>
        <dbReference type="EMBL" id="RYR19034.1"/>
    </source>
</evidence>
<dbReference type="AlphaFoldDB" id="A0A444ZY98"/>
<keyword evidence="1" id="KW-0812">Transmembrane</keyword>
<keyword evidence="3" id="KW-1185">Reference proteome</keyword>
<evidence type="ECO:0000313" key="3">
    <source>
        <dbReference type="Proteomes" id="UP000289738"/>
    </source>
</evidence>
<organism evidence="2 3">
    <name type="scientific">Arachis hypogaea</name>
    <name type="common">Peanut</name>
    <dbReference type="NCBI Taxonomy" id="3818"/>
    <lineage>
        <taxon>Eukaryota</taxon>
        <taxon>Viridiplantae</taxon>
        <taxon>Streptophyta</taxon>
        <taxon>Embryophyta</taxon>
        <taxon>Tracheophyta</taxon>
        <taxon>Spermatophyta</taxon>
        <taxon>Magnoliopsida</taxon>
        <taxon>eudicotyledons</taxon>
        <taxon>Gunneridae</taxon>
        <taxon>Pentapetalae</taxon>
        <taxon>rosids</taxon>
        <taxon>fabids</taxon>
        <taxon>Fabales</taxon>
        <taxon>Fabaceae</taxon>
        <taxon>Papilionoideae</taxon>
        <taxon>50 kb inversion clade</taxon>
        <taxon>dalbergioids sensu lato</taxon>
        <taxon>Dalbergieae</taxon>
        <taxon>Pterocarpus clade</taxon>
        <taxon>Arachis</taxon>
    </lineage>
</organism>
<feature type="transmembrane region" description="Helical" evidence="1">
    <location>
        <begin position="24"/>
        <end position="46"/>
    </location>
</feature>
<comment type="caution">
    <text evidence="2">The sequence shown here is derived from an EMBL/GenBank/DDBJ whole genome shotgun (WGS) entry which is preliminary data.</text>
</comment>
<sequence length="104" mass="11266">MLIAEAKATHSSLIGKPLLQLPSFWLVMTFSGFLDLAISFSSMWFLHHTGATTYSLVGSMNKFPLSVAGIILFKAPTSLENSASILFSLLAGVIFAKAKMQDKI</sequence>
<dbReference type="Proteomes" id="UP000289738">
    <property type="component" value="Chromosome B03"/>
</dbReference>
<accession>A0A444ZY98</accession>
<keyword evidence="1" id="KW-1133">Transmembrane helix</keyword>
<protein>
    <recommendedName>
        <fullName evidence="4">Sugar phosphate transporter domain-containing protein</fullName>
    </recommendedName>
</protein>